<dbReference type="InterPro" id="IPR002514">
    <property type="entry name" value="Transposase_8"/>
</dbReference>
<comment type="subcellular location">
    <subcellularLocation>
        <location evidence="1">Nucleus</location>
    </subcellularLocation>
</comment>
<name>A0ABD2IQ60_HETSC</name>
<dbReference type="EMBL" id="JBICCN010000351">
    <property type="protein sequence ID" value="KAL3075453.1"/>
    <property type="molecule type" value="Genomic_DNA"/>
</dbReference>
<evidence type="ECO:0000313" key="2">
    <source>
        <dbReference type="EMBL" id="KAL3075453.1"/>
    </source>
</evidence>
<dbReference type="GO" id="GO:0005634">
    <property type="term" value="C:nucleus"/>
    <property type="evidence" value="ECO:0007669"/>
    <property type="project" value="UniProtKB-SubCell"/>
</dbReference>
<dbReference type="Pfam" id="PF01527">
    <property type="entry name" value="HTH_Tnp_1"/>
    <property type="match status" value="1"/>
</dbReference>
<dbReference type="AlphaFoldDB" id="A0ABD2IQ60"/>
<proteinExistence type="predicted"/>
<reference evidence="2 3" key="1">
    <citation type="submission" date="2024-10" db="EMBL/GenBank/DDBJ databases">
        <authorList>
            <person name="Kim D."/>
        </authorList>
    </citation>
    <scope>NUCLEOTIDE SEQUENCE [LARGE SCALE GENOMIC DNA]</scope>
    <source>
        <strain evidence="2">Taebaek</strain>
    </source>
</reference>
<organism evidence="2 3">
    <name type="scientific">Heterodera schachtii</name>
    <name type="common">Sugarbeet cyst nematode worm</name>
    <name type="synonym">Tylenchus schachtii</name>
    <dbReference type="NCBI Taxonomy" id="97005"/>
    <lineage>
        <taxon>Eukaryota</taxon>
        <taxon>Metazoa</taxon>
        <taxon>Ecdysozoa</taxon>
        <taxon>Nematoda</taxon>
        <taxon>Chromadorea</taxon>
        <taxon>Rhabditida</taxon>
        <taxon>Tylenchina</taxon>
        <taxon>Tylenchomorpha</taxon>
        <taxon>Tylenchoidea</taxon>
        <taxon>Heteroderidae</taxon>
        <taxon>Heteroderinae</taxon>
        <taxon>Heterodera</taxon>
    </lineage>
</organism>
<sequence>MLHSEEEKLKLIAVFEKFKTKIRTKFPTISYKQIEKAATEKLKVNPTTIYRWRREFDLQKIKLRRNSEEEKLALKRRYLEMKDAQKHLEIADQLKIPSRTLSTLKREWNLIKTKKFSDEEKMEIIQKFEEEKGGFRKVSNEKAEQIAKELGVSQFTIFRWKAKFGMTETKTYKEAEKIKYVEQFLKIKQQYPKMSDVKISEFNVMRG</sequence>
<dbReference type="Proteomes" id="UP001620645">
    <property type="component" value="Unassembled WGS sequence"/>
</dbReference>
<accession>A0ABD2IQ60</accession>
<gene>
    <name evidence="2" type="ORF">niasHS_011960</name>
</gene>
<dbReference type="Gene3D" id="1.10.10.60">
    <property type="entry name" value="Homeodomain-like"/>
    <property type="match status" value="1"/>
</dbReference>
<comment type="caution">
    <text evidence="2">The sequence shown here is derived from an EMBL/GenBank/DDBJ whole genome shotgun (WGS) entry which is preliminary data.</text>
</comment>
<dbReference type="InterPro" id="IPR009057">
    <property type="entry name" value="Homeodomain-like_sf"/>
</dbReference>
<keyword evidence="3" id="KW-1185">Reference proteome</keyword>
<protein>
    <recommendedName>
        <fullName evidence="4">Transposase</fullName>
    </recommendedName>
</protein>
<dbReference type="SUPFAM" id="SSF46689">
    <property type="entry name" value="Homeodomain-like"/>
    <property type="match status" value="1"/>
</dbReference>
<evidence type="ECO:0008006" key="4">
    <source>
        <dbReference type="Google" id="ProtNLM"/>
    </source>
</evidence>
<evidence type="ECO:0000256" key="1">
    <source>
        <dbReference type="ARBA" id="ARBA00004123"/>
    </source>
</evidence>
<evidence type="ECO:0000313" key="3">
    <source>
        <dbReference type="Proteomes" id="UP001620645"/>
    </source>
</evidence>